<gene>
    <name evidence="1" type="primary">Acey_s0006.g3027</name>
    <name evidence="1" type="ORF">Y032_0006g3027</name>
</gene>
<comment type="caution">
    <text evidence="1">The sequence shown here is derived from an EMBL/GenBank/DDBJ whole genome shotgun (WGS) entry which is preliminary data.</text>
</comment>
<organism evidence="1 2">
    <name type="scientific">Ancylostoma ceylanicum</name>
    <dbReference type="NCBI Taxonomy" id="53326"/>
    <lineage>
        <taxon>Eukaryota</taxon>
        <taxon>Metazoa</taxon>
        <taxon>Ecdysozoa</taxon>
        <taxon>Nematoda</taxon>
        <taxon>Chromadorea</taxon>
        <taxon>Rhabditida</taxon>
        <taxon>Rhabditina</taxon>
        <taxon>Rhabditomorpha</taxon>
        <taxon>Strongyloidea</taxon>
        <taxon>Ancylostomatidae</taxon>
        <taxon>Ancylostomatinae</taxon>
        <taxon>Ancylostoma</taxon>
    </lineage>
</organism>
<dbReference type="AlphaFoldDB" id="A0A016VQ89"/>
<evidence type="ECO:0000313" key="2">
    <source>
        <dbReference type="Proteomes" id="UP000024635"/>
    </source>
</evidence>
<dbReference type="Proteomes" id="UP000024635">
    <property type="component" value="Unassembled WGS sequence"/>
</dbReference>
<protein>
    <submittedName>
        <fullName evidence="1">Uncharacterized protein</fullName>
    </submittedName>
</protein>
<evidence type="ECO:0000313" key="1">
    <source>
        <dbReference type="EMBL" id="EYC29540.1"/>
    </source>
</evidence>
<proteinExistence type="predicted"/>
<name>A0A016VQ89_9BILA</name>
<keyword evidence="2" id="KW-1185">Reference proteome</keyword>
<dbReference type="EMBL" id="JARK01001342">
    <property type="protein sequence ID" value="EYC29540.1"/>
    <property type="molecule type" value="Genomic_DNA"/>
</dbReference>
<accession>A0A016VQ89</accession>
<sequence>MFLLTAEGRQKSKLHIQECLQDHGLINATGHEWVSFLFCYFDKLFYCYNMIMTNILRSFVGMMINATKITDSATPCSGWHINLANKHCYKFMCVCVHENQPMSSKANYTIAFSASTYVRKCCKF</sequence>
<reference evidence="2" key="1">
    <citation type="journal article" date="2015" name="Nat. Genet.">
        <title>The genome and transcriptome of the zoonotic hookworm Ancylostoma ceylanicum identify infection-specific gene families.</title>
        <authorList>
            <person name="Schwarz E.M."/>
            <person name="Hu Y."/>
            <person name="Antoshechkin I."/>
            <person name="Miller M.M."/>
            <person name="Sternberg P.W."/>
            <person name="Aroian R.V."/>
        </authorList>
    </citation>
    <scope>NUCLEOTIDE SEQUENCE</scope>
    <source>
        <strain evidence="2">HY135</strain>
    </source>
</reference>